<protein>
    <submittedName>
        <fullName evidence="1">Mitochondrial protein</fullName>
    </submittedName>
</protein>
<dbReference type="Proteomes" id="UP000321393">
    <property type="component" value="Unassembled WGS sequence"/>
</dbReference>
<evidence type="ECO:0000313" key="1">
    <source>
        <dbReference type="EMBL" id="KAA0065682.1"/>
    </source>
</evidence>
<comment type="caution">
    <text evidence="1">The sequence shown here is derived from an EMBL/GenBank/DDBJ whole genome shotgun (WGS) entry which is preliminary data.</text>
</comment>
<dbReference type="AlphaFoldDB" id="A0A5A7VBL6"/>
<proteinExistence type="predicted"/>
<evidence type="ECO:0000313" key="2">
    <source>
        <dbReference type="Proteomes" id="UP000321393"/>
    </source>
</evidence>
<gene>
    <name evidence="1" type="ORF">E6C27_scaffold90G001470</name>
</gene>
<accession>A0A5A7VBL6</accession>
<name>A0A5A7VBL6_CUCMM</name>
<organism evidence="1 2">
    <name type="scientific">Cucumis melo var. makuwa</name>
    <name type="common">Oriental melon</name>
    <dbReference type="NCBI Taxonomy" id="1194695"/>
    <lineage>
        <taxon>Eukaryota</taxon>
        <taxon>Viridiplantae</taxon>
        <taxon>Streptophyta</taxon>
        <taxon>Embryophyta</taxon>
        <taxon>Tracheophyta</taxon>
        <taxon>Spermatophyta</taxon>
        <taxon>Magnoliopsida</taxon>
        <taxon>eudicotyledons</taxon>
        <taxon>Gunneridae</taxon>
        <taxon>Pentapetalae</taxon>
        <taxon>rosids</taxon>
        <taxon>fabids</taxon>
        <taxon>Cucurbitales</taxon>
        <taxon>Cucurbitaceae</taxon>
        <taxon>Benincaseae</taxon>
        <taxon>Cucumis</taxon>
    </lineage>
</organism>
<sequence length="143" mass="16105">MNAKLQGLEKTYTEIALIFPQAKYLLIEYGMDYEEMFAQVARTTSVYNLLAIEAAKHTLSYGLQFSSQLSLVLSGYSNADWVGDSTCYCVDLSVVPPQVITSTWRDSLISYKRSKKRIVVSHSSTYSEYGAVVDATSELLWFQ</sequence>
<dbReference type="EMBL" id="SSTE01001308">
    <property type="protein sequence ID" value="KAA0065682.1"/>
    <property type="molecule type" value="Genomic_DNA"/>
</dbReference>
<reference evidence="1 2" key="1">
    <citation type="submission" date="2019-08" db="EMBL/GenBank/DDBJ databases">
        <title>Draft genome sequences of two oriental melons (Cucumis melo L. var makuwa).</title>
        <authorList>
            <person name="Kwon S.-Y."/>
        </authorList>
    </citation>
    <scope>NUCLEOTIDE SEQUENCE [LARGE SCALE GENOMIC DNA]</scope>
    <source>
        <strain evidence="2">cv. SW 3</strain>
        <tissue evidence="1">Leaf</tissue>
    </source>
</reference>